<keyword evidence="9" id="KW-1185">Reference proteome</keyword>
<comment type="subcellular location">
    <subcellularLocation>
        <location evidence="1">Nucleus</location>
    </subcellularLocation>
</comment>
<organism evidence="8 9">
    <name type="scientific">Penicillium daleae</name>
    <dbReference type="NCBI Taxonomy" id="63821"/>
    <lineage>
        <taxon>Eukaryota</taxon>
        <taxon>Fungi</taxon>
        <taxon>Dikarya</taxon>
        <taxon>Ascomycota</taxon>
        <taxon>Pezizomycotina</taxon>
        <taxon>Eurotiomycetes</taxon>
        <taxon>Eurotiomycetidae</taxon>
        <taxon>Eurotiales</taxon>
        <taxon>Aspergillaceae</taxon>
        <taxon>Penicillium</taxon>
    </lineage>
</organism>
<dbReference type="EMBL" id="JAPVEA010000008">
    <property type="protein sequence ID" value="KAJ5439369.1"/>
    <property type="molecule type" value="Genomic_DNA"/>
</dbReference>
<dbReference type="RefSeq" id="XP_056762598.1">
    <property type="nucleotide sequence ID" value="XM_056913749.1"/>
</dbReference>
<reference evidence="8" key="2">
    <citation type="journal article" date="2023" name="IMA Fungus">
        <title>Comparative genomic study of the Penicillium genus elucidates a diverse pangenome and 15 lateral gene transfer events.</title>
        <authorList>
            <person name="Petersen C."/>
            <person name="Sorensen T."/>
            <person name="Nielsen M.R."/>
            <person name="Sondergaard T.E."/>
            <person name="Sorensen J.L."/>
            <person name="Fitzpatrick D.A."/>
            <person name="Frisvad J.C."/>
            <person name="Nielsen K.L."/>
        </authorList>
    </citation>
    <scope>NUCLEOTIDE SEQUENCE</scope>
    <source>
        <strain evidence="8">IBT 16125</strain>
    </source>
</reference>
<dbReference type="GO" id="GO:0000981">
    <property type="term" value="F:DNA-binding transcription factor activity, RNA polymerase II-specific"/>
    <property type="evidence" value="ECO:0007669"/>
    <property type="project" value="InterPro"/>
</dbReference>
<dbReference type="CDD" id="cd00067">
    <property type="entry name" value="GAL4"/>
    <property type="match status" value="1"/>
</dbReference>
<dbReference type="Pfam" id="PF11951">
    <property type="entry name" value="Fungal_trans_2"/>
    <property type="match status" value="1"/>
</dbReference>
<evidence type="ECO:0000256" key="3">
    <source>
        <dbReference type="ARBA" id="ARBA00023125"/>
    </source>
</evidence>
<feature type="domain" description="Zn(2)-C6 fungal-type" evidence="7">
    <location>
        <begin position="17"/>
        <end position="45"/>
    </location>
</feature>
<feature type="compositionally biased region" description="Basic and acidic residues" evidence="6">
    <location>
        <begin position="77"/>
        <end position="89"/>
    </location>
</feature>
<name>A0AAD6BYR8_9EURO</name>
<dbReference type="InterPro" id="IPR021858">
    <property type="entry name" value="Fun_TF"/>
</dbReference>
<keyword evidence="3" id="KW-0238">DNA-binding</keyword>
<dbReference type="PANTHER" id="PTHR37534:SF44">
    <property type="entry name" value="ZN(II)2CYS6 TRANSCRIPTION FACTOR (EUROFUNG)"/>
    <property type="match status" value="1"/>
</dbReference>
<evidence type="ECO:0000256" key="6">
    <source>
        <dbReference type="SAM" id="MobiDB-lite"/>
    </source>
</evidence>
<keyword evidence="5" id="KW-0539">Nucleus</keyword>
<gene>
    <name evidence="8" type="ORF">N7458_010367</name>
</gene>
<evidence type="ECO:0000256" key="4">
    <source>
        <dbReference type="ARBA" id="ARBA00023163"/>
    </source>
</evidence>
<comment type="caution">
    <text evidence="8">The sequence shown here is derived from an EMBL/GenBank/DDBJ whole genome shotgun (WGS) entry which is preliminary data.</text>
</comment>
<dbReference type="GO" id="GO:0045944">
    <property type="term" value="P:positive regulation of transcription by RNA polymerase II"/>
    <property type="evidence" value="ECO:0007669"/>
    <property type="project" value="TreeGrafter"/>
</dbReference>
<sequence length="555" mass="63096">MSEARLLPRNRRKTRSGCLRCKQRKIKCDEALPQCNQCTRKALDCPGYVRPLKWSSKYETWNNTDVAKYNLKDLNHNVRHPENNTREPENALPQTPKKLHRSPFFAEREDFPEENHFNHALDTASHANDFNLDTDELLGPFLFSRPSMDNFFLDSISQGQHIDTETLWDDLIKSPQTIEDQSTRLSRHYFSSICRINCCFDSSKNPFRSWHNPSVLGLTHLHGARVLFKKWLAGVTDASKTSPEQDKLSYDKNFLVGTMAYWEAMASFLMDQPMQSVSYLTPISDQSGNKKIQSNPWTGISTPLFVYLAQAGALGRQRSVIRKFTVSTSTTAIHDKLHVELLSQARDVENSLLSYKILSADRVEDTGDALTPVSHLQKMAQIYRLTALLELYRVFPELFQNLTSDECDAFNFTSFKTRIIAIAIGILTLISTIPTTSGVNALLCLPMIAAGSTLQTTEPDQAEFSHVSTSSLCSDLMSIFIQDDTHAQWREFVRERMNVIHNHVGLGGVARALEVIEKTWMRADIQAFVHECSSIGEFVHWTDVMADERLETMFG</sequence>
<protein>
    <recommendedName>
        <fullName evidence="7">Zn(2)-C6 fungal-type domain-containing protein</fullName>
    </recommendedName>
</protein>
<dbReference type="GO" id="GO:0000976">
    <property type="term" value="F:transcription cis-regulatory region binding"/>
    <property type="evidence" value="ECO:0007669"/>
    <property type="project" value="TreeGrafter"/>
</dbReference>
<evidence type="ECO:0000259" key="7">
    <source>
        <dbReference type="PROSITE" id="PS50048"/>
    </source>
</evidence>
<evidence type="ECO:0000256" key="1">
    <source>
        <dbReference type="ARBA" id="ARBA00004123"/>
    </source>
</evidence>
<dbReference type="InterPro" id="IPR001138">
    <property type="entry name" value="Zn2Cys6_DnaBD"/>
</dbReference>
<accession>A0AAD6BYR8</accession>
<keyword evidence="4" id="KW-0804">Transcription</keyword>
<evidence type="ECO:0000313" key="8">
    <source>
        <dbReference type="EMBL" id="KAJ5439369.1"/>
    </source>
</evidence>
<dbReference type="Gene3D" id="4.10.240.10">
    <property type="entry name" value="Zn(2)-C6 fungal-type DNA-binding domain"/>
    <property type="match status" value="1"/>
</dbReference>
<keyword evidence="2" id="KW-0805">Transcription regulation</keyword>
<dbReference type="GeneID" id="81603992"/>
<dbReference type="SUPFAM" id="SSF57701">
    <property type="entry name" value="Zn2/Cys6 DNA-binding domain"/>
    <property type="match status" value="1"/>
</dbReference>
<dbReference type="PROSITE" id="PS00463">
    <property type="entry name" value="ZN2_CY6_FUNGAL_1"/>
    <property type="match status" value="1"/>
</dbReference>
<reference evidence="8" key="1">
    <citation type="submission" date="2022-12" db="EMBL/GenBank/DDBJ databases">
        <authorList>
            <person name="Petersen C."/>
        </authorList>
    </citation>
    <scope>NUCLEOTIDE SEQUENCE</scope>
    <source>
        <strain evidence="8">IBT 16125</strain>
    </source>
</reference>
<dbReference type="PANTHER" id="PTHR37534">
    <property type="entry name" value="TRANSCRIPTIONAL ACTIVATOR PROTEIN UGA3"/>
    <property type="match status" value="1"/>
</dbReference>
<dbReference type="GO" id="GO:0005634">
    <property type="term" value="C:nucleus"/>
    <property type="evidence" value="ECO:0007669"/>
    <property type="project" value="UniProtKB-SubCell"/>
</dbReference>
<feature type="region of interest" description="Disordered" evidence="6">
    <location>
        <begin position="77"/>
        <end position="98"/>
    </location>
</feature>
<evidence type="ECO:0000313" key="9">
    <source>
        <dbReference type="Proteomes" id="UP001213681"/>
    </source>
</evidence>
<dbReference type="GO" id="GO:0008270">
    <property type="term" value="F:zinc ion binding"/>
    <property type="evidence" value="ECO:0007669"/>
    <property type="project" value="InterPro"/>
</dbReference>
<dbReference type="Proteomes" id="UP001213681">
    <property type="component" value="Unassembled WGS sequence"/>
</dbReference>
<dbReference type="PROSITE" id="PS50048">
    <property type="entry name" value="ZN2_CY6_FUNGAL_2"/>
    <property type="match status" value="1"/>
</dbReference>
<dbReference type="InterPro" id="IPR036864">
    <property type="entry name" value="Zn2-C6_fun-type_DNA-bd_sf"/>
</dbReference>
<proteinExistence type="predicted"/>
<evidence type="ECO:0000256" key="2">
    <source>
        <dbReference type="ARBA" id="ARBA00023015"/>
    </source>
</evidence>
<evidence type="ECO:0000256" key="5">
    <source>
        <dbReference type="ARBA" id="ARBA00023242"/>
    </source>
</evidence>
<dbReference type="Pfam" id="PF00172">
    <property type="entry name" value="Zn_clus"/>
    <property type="match status" value="1"/>
</dbReference>
<dbReference type="SMART" id="SM00066">
    <property type="entry name" value="GAL4"/>
    <property type="match status" value="1"/>
</dbReference>
<dbReference type="AlphaFoldDB" id="A0AAD6BYR8"/>